<comment type="caution">
    <text evidence="2">The sequence shown here is derived from an EMBL/GenBank/DDBJ whole genome shotgun (WGS) entry which is preliminary data.</text>
</comment>
<proteinExistence type="predicted"/>
<dbReference type="AlphaFoldDB" id="A0A3D9EBD7"/>
<dbReference type="PROSITE" id="PS50005">
    <property type="entry name" value="TPR"/>
    <property type="match status" value="1"/>
</dbReference>
<sequence length="256" mass="26921">MPSRRAYALALPLLLAACSHTPRDDEQTRLTQLADDVAQRGDNATAAALYQRASQLPGANADLWRRLGDIRLAGDDLSGAAAAYRQALSLAPDDARSQLGQGTLYLREGQAALAVPLLEHAAQALDDGSSWSRLGLARLFAGDATGGQAALGKALAREPGNADIRGNLALAYAVADDPSKALQTLGDLGQQADALPRQQRNALMVLVLAGQEARAEQVPLGARDAAQRTQLLHQAKRIAGLPSLHERITALGLLQP</sequence>
<dbReference type="Proteomes" id="UP000256988">
    <property type="component" value="Unassembled WGS sequence"/>
</dbReference>
<dbReference type="SUPFAM" id="SSF48452">
    <property type="entry name" value="TPR-like"/>
    <property type="match status" value="1"/>
</dbReference>
<dbReference type="InterPro" id="IPR019734">
    <property type="entry name" value="TPR_rpt"/>
</dbReference>
<reference evidence="2 3" key="1">
    <citation type="submission" date="2018-07" db="EMBL/GenBank/DDBJ databases">
        <title>Genome sequencing of rice bacterial endophytes.</title>
        <authorList>
            <person name="Venturi V."/>
        </authorList>
    </citation>
    <scope>NUCLEOTIDE SEQUENCE [LARGE SCALE GENOMIC DNA]</scope>
    <source>
        <strain evidence="2 3">AG1002</strain>
    </source>
</reference>
<dbReference type="Pfam" id="PF13432">
    <property type="entry name" value="TPR_16"/>
    <property type="match status" value="1"/>
</dbReference>
<dbReference type="InterPro" id="IPR011990">
    <property type="entry name" value="TPR-like_helical_dom_sf"/>
</dbReference>
<feature type="repeat" description="TPR" evidence="1">
    <location>
        <begin position="61"/>
        <end position="94"/>
    </location>
</feature>
<evidence type="ECO:0000313" key="2">
    <source>
        <dbReference type="EMBL" id="RED00367.1"/>
    </source>
</evidence>
<dbReference type="Pfam" id="PF14559">
    <property type="entry name" value="TPR_19"/>
    <property type="match status" value="1"/>
</dbReference>
<dbReference type="Gene3D" id="1.25.40.10">
    <property type="entry name" value="Tetratricopeptide repeat domain"/>
    <property type="match status" value="1"/>
</dbReference>
<evidence type="ECO:0000256" key="1">
    <source>
        <dbReference type="PROSITE-ProRule" id="PRU00339"/>
    </source>
</evidence>
<dbReference type="EMBL" id="QRDL01000008">
    <property type="protein sequence ID" value="RED00367.1"/>
    <property type="molecule type" value="Genomic_DNA"/>
</dbReference>
<dbReference type="SMART" id="SM00028">
    <property type="entry name" value="TPR"/>
    <property type="match status" value="2"/>
</dbReference>
<name>A0A3D9EBD7_ECTOL</name>
<protein>
    <submittedName>
        <fullName evidence="2">Flp pilus assembly protein TadD</fullName>
    </submittedName>
</protein>
<accession>A0A3D9EBD7</accession>
<gene>
    <name evidence="2" type="ORF">DFO60_4521</name>
</gene>
<dbReference type="PROSITE" id="PS51257">
    <property type="entry name" value="PROKAR_LIPOPROTEIN"/>
    <property type="match status" value="1"/>
</dbReference>
<organism evidence="2 3">
    <name type="scientific">Ectopseudomonas oleovorans</name>
    <name type="common">Pseudomonas oleovorans</name>
    <dbReference type="NCBI Taxonomy" id="301"/>
    <lineage>
        <taxon>Bacteria</taxon>
        <taxon>Pseudomonadati</taxon>
        <taxon>Pseudomonadota</taxon>
        <taxon>Gammaproteobacteria</taxon>
        <taxon>Pseudomonadales</taxon>
        <taxon>Pseudomonadaceae</taxon>
        <taxon>Ectopseudomonas</taxon>
    </lineage>
</organism>
<keyword evidence="1" id="KW-0802">TPR repeat</keyword>
<evidence type="ECO:0000313" key="3">
    <source>
        <dbReference type="Proteomes" id="UP000256988"/>
    </source>
</evidence>